<name>A0A645FEQ9_9ZZZZ</name>
<dbReference type="EMBL" id="VSSQ01058358">
    <property type="protein sequence ID" value="MPN12086.1"/>
    <property type="molecule type" value="Genomic_DNA"/>
</dbReference>
<reference evidence="1" key="1">
    <citation type="submission" date="2019-08" db="EMBL/GenBank/DDBJ databases">
        <authorList>
            <person name="Kucharzyk K."/>
            <person name="Murdoch R.W."/>
            <person name="Higgins S."/>
            <person name="Loffler F."/>
        </authorList>
    </citation>
    <scope>NUCLEOTIDE SEQUENCE</scope>
</reference>
<accession>A0A645FEQ9</accession>
<comment type="caution">
    <text evidence="1">The sequence shown here is derived from an EMBL/GenBank/DDBJ whole genome shotgun (WGS) entry which is preliminary data.</text>
</comment>
<proteinExistence type="predicted"/>
<evidence type="ECO:0000313" key="1">
    <source>
        <dbReference type="EMBL" id="MPN12086.1"/>
    </source>
</evidence>
<dbReference type="AlphaFoldDB" id="A0A645FEQ9"/>
<protein>
    <submittedName>
        <fullName evidence="1">Uncharacterized protein</fullName>
    </submittedName>
</protein>
<sequence>MTGDSVLAPALHRQRDRNQVLVFGGKRPVREHRAVRRAESLERVGGFLAERGEAVHIVVQLFCSVHRSSSISPYVFPCLARDIPPALFCFAESCRASAAYIYNGRTGRSGMKRRRCEYRWIRVVI</sequence>
<organism evidence="1">
    <name type="scientific">bioreactor metagenome</name>
    <dbReference type="NCBI Taxonomy" id="1076179"/>
    <lineage>
        <taxon>unclassified sequences</taxon>
        <taxon>metagenomes</taxon>
        <taxon>ecological metagenomes</taxon>
    </lineage>
</organism>
<gene>
    <name evidence="1" type="ORF">SDC9_159396</name>
</gene>